<evidence type="ECO:0000313" key="9">
    <source>
        <dbReference type="EMBL" id="GGK52471.1"/>
    </source>
</evidence>
<dbReference type="EMBL" id="BMMF01000016">
    <property type="protein sequence ID" value="GGK52471.1"/>
    <property type="molecule type" value="Genomic_DNA"/>
</dbReference>
<evidence type="ECO:0000256" key="2">
    <source>
        <dbReference type="ARBA" id="ARBA00022448"/>
    </source>
</evidence>
<keyword evidence="10" id="KW-1185">Reference proteome</keyword>
<dbReference type="Proteomes" id="UP000600449">
    <property type="component" value="Unassembled WGS sequence"/>
</dbReference>
<comment type="function">
    <text evidence="8">This protein is part of the stalk that links CF(0) to CF(1). It either transmits conformational changes from CF(0) to CF(1) or is implicated in proton conduction.</text>
</comment>
<accession>A0A917QIN8</accession>
<dbReference type="AlphaFoldDB" id="A0A917QIN8"/>
<keyword evidence="3 8" id="KW-0375">Hydrogen ion transport</keyword>
<organism evidence="9 10">
    <name type="scientific">Salinarimonas ramus</name>
    <dbReference type="NCBI Taxonomy" id="690164"/>
    <lineage>
        <taxon>Bacteria</taxon>
        <taxon>Pseudomonadati</taxon>
        <taxon>Pseudomonadota</taxon>
        <taxon>Alphaproteobacteria</taxon>
        <taxon>Hyphomicrobiales</taxon>
        <taxon>Salinarimonadaceae</taxon>
        <taxon>Salinarimonas</taxon>
    </lineage>
</organism>
<evidence type="ECO:0000313" key="10">
    <source>
        <dbReference type="Proteomes" id="UP000600449"/>
    </source>
</evidence>
<dbReference type="Pfam" id="PF00213">
    <property type="entry name" value="OSCP"/>
    <property type="match status" value="1"/>
</dbReference>
<comment type="caution">
    <text evidence="9">The sequence shown here is derived from an EMBL/GenBank/DDBJ whole genome shotgun (WGS) entry which is preliminary data.</text>
</comment>
<dbReference type="HAMAP" id="MF_01416">
    <property type="entry name" value="ATP_synth_delta_bact"/>
    <property type="match status" value="1"/>
</dbReference>
<keyword evidence="8" id="KW-1003">Cell membrane</keyword>
<keyword evidence="4 8" id="KW-0406">Ion transport</keyword>
<evidence type="ECO:0000256" key="7">
    <source>
        <dbReference type="ARBA" id="ARBA00023310"/>
    </source>
</evidence>
<dbReference type="PANTHER" id="PTHR11910">
    <property type="entry name" value="ATP SYNTHASE DELTA CHAIN"/>
    <property type="match status" value="1"/>
</dbReference>
<dbReference type="Gene3D" id="1.10.520.20">
    <property type="entry name" value="N-terminal domain of the delta subunit of the F1F0-ATP synthase"/>
    <property type="match status" value="1"/>
</dbReference>
<keyword evidence="2 8" id="KW-0813">Transport</keyword>
<sequence length="179" mass="19230">MSGVAGRYASALFELAQDQGVVDAVESELVRIEALAAESEDLRRLLKSPVYTADEQKAAMGAVLDRVGIGGLTGNFVRLVASKRRLFLLMTMIRDFKALNAQAKGIVPAEVRVAEAPSEALLAEIRTTVRDLAQSEVSLDVKVDPALIGGLVVKVGSRMIDASLRTKLNAIRLSLKEAR</sequence>
<dbReference type="GO" id="GO:0005886">
    <property type="term" value="C:plasma membrane"/>
    <property type="evidence" value="ECO:0007669"/>
    <property type="project" value="UniProtKB-SubCell"/>
</dbReference>
<dbReference type="InterPro" id="IPR026015">
    <property type="entry name" value="ATP_synth_OSCP/delta_N_sf"/>
</dbReference>
<protein>
    <recommendedName>
        <fullName evidence="8">ATP synthase subunit delta</fullName>
    </recommendedName>
    <alternativeName>
        <fullName evidence="8">ATP synthase F(1) sector subunit delta</fullName>
    </alternativeName>
    <alternativeName>
        <fullName evidence="8">F-type ATPase subunit delta</fullName>
        <shortName evidence="8">F-ATPase subunit delta</shortName>
    </alternativeName>
</protein>
<dbReference type="NCBIfam" id="NF004406">
    <property type="entry name" value="PRK05758.3-2"/>
    <property type="match status" value="1"/>
</dbReference>
<evidence type="ECO:0000256" key="5">
    <source>
        <dbReference type="ARBA" id="ARBA00023136"/>
    </source>
</evidence>
<evidence type="ECO:0000256" key="8">
    <source>
        <dbReference type="HAMAP-Rule" id="MF_01416"/>
    </source>
</evidence>
<dbReference type="PRINTS" id="PR00125">
    <property type="entry name" value="ATPASEDELTA"/>
</dbReference>
<evidence type="ECO:0000256" key="6">
    <source>
        <dbReference type="ARBA" id="ARBA00023196"/>
    </source>
</evidence>
<comment type="subcellular location">
    <subcellularLocation>
        <location evidence="8">Cell membrane</location>
        <topology evidence="8">Peripheral membrane protein</topology>
    </subcellularLocation>
    <subcellularLocation>
        <location evidence="1">Membrane</location>
    </subcellularLocation>
</comment>
<reference evidence="9 10" key="1">
    <citation type="journal article" date="2014" name="Int. J. Syst. Evol. Microbiol.">
        <title>Complete genome sequence of Corynebacterium casei LMG S-19264T (=DSM 44701T), isolated from a smear-ripened cheese.</title>
        <authorList>
            <consortium name="US DOE Joint Genome Institute (JGI-PGF)"/>
            <person name="Walter F."/>
            <person name="Albersmeier A."/>
            <person name="Kalinowski J."/>
            <person name="Ruckert C."/>
        </authorList>
    </citation>
    <scope>NUCLEOTIDE SEQUENCE [LARGE SCALE GENOMIC DNA]</scope>
    <source>
        <strain evidence="9 10">CGMCC 1.9161</strain>
    </source>
</reference>
<evidence type="ECO:0000256" key="3">
    <source>
        <dbReference type="ARBA" id="ARBA00022781"/>
    </source>
</evidence>
<dbReference type="PROSITE" id="PS00389">
    <property type="entry name" value="ATPASE_DELTA"/>
    <property type="match status" value="1"/>
</dbReference>
<name>A0A917QIN8_9HYPH</name>
<gene>
    <name evidence="8 9" type="primary">atpH</name>
    <name evidence="9" type="ORF">GCM10011322_44230</name>
</gene>
<dbReference type="InterPro" id="IPR000711">
    <property type="entry name" value="ATPase_OSCP/dsu"/>
</dbReference>
<comment type="function">
    <text evidence="8">F(1)F(0) ATP synthase produces ATP from ADP in the presence of a proton or sodium gradient. F-type ATPases consist of two structural domains, F(1) containing the extramembraneous catalytic core and F(0) containing the membrane proton channel, linked together by a central stalk and a peripheral stalk. During catalysis, ATP synthesis in the catalytic domain of F(1) is coupled via a rotary mechanism of the central stalk subunits to proton translocation.</text>
</comment>
<dbReference type="NCBIfam" id="TIGR01145">
    <property type="entry name" value="ATP_synt_delta"/>
    <property type="match status" value="1"/>
</dbReference>
<comment type="similarity">
    <text evidence="8">Belongs to the ATPase delta chain family.</text>
</comment>
<dbReference type="GO" id="GO:0046933">
    <property type="term" value="F:proton-transporting ATP synthase activity, rotational mechanism"/>
    <property type="evidence" value="ECO:0007669"/>
    <property type="project" value="UniProtKB-UniRule"/>
</dbReference>
<keyword evidence="6 8" id="KW-0139">CF(1)</keyword>
<evidence type="ECO:0000256" key="4">
    <source>
        <dbReference type="ARBA" id="ARBA00023065"/>
    </source>
</evidence>
<dbReference type="GO" id="GO:0045259">
    <property type="term" value="C:proton-transporting ATP synthase complex"/>
    <property type="evidence" value="ECO:0007669"/>
    <property type="project" value="UniProtKB-KW"/>
</dbReference>
<dbReference type="InterPro" id="IPR020781">
    <property type="entry name" value="ATPase_OSCP/d_CS"/>
</dbReference>
<keyword evidence="7 8" id="KW-0066">ATP synthesis</keyword>
<keyword evidence="5 8" id="KW-0472">Membrane</keyword>
<proteinExistence type="inferred from homology"/>
<dbReference type="SUPFAM" id="SSF47928">
    <property type="entry name" value="N-terminal domain of the delta subunit of the F1F0-ATP synthase"/>
    <property type="match status" value="1"/>
</dbReference>
<evidence type="ECO:0000256" key="1">
    <source>
        <dbReference type="ARBA" id="ARBA00004370"/>
    </source>
</evidence>